<feature type="transmembrane region" description="Helical" evidence="8">
    <location>
        <begin position="72"/>
        <end position="95"/>
    </location>
</feature>
<feature type="transmembrane region" description="Helical" evidence="8">
    <location>
        <begin position="225"/>
        <end position="243"/>
    </location>
</feature>
<protein>
    <recommendedName>
        <fullName evidence="8">Probable membrane transporter protein</fullName>
    </recommendedName>
</protein>
<evidence type="ECO:0000313" key="9">
    <source>
        <dbReference type="EMBL" id="WOJ93937.1"/>
    </source>
</evidence>
<comment type="similarity">
    <text evidence="2 8">Belongs to the 4-toluene sulfonate uptake permease (TSUP) (TC 2.A.102) family.</text>
</comment>
<feature type="transmembrane region" description="Helical" evidence="8">
    <location>
        <begin position="132"/>
        <end position="158"/>
    </location>
</feature>
<dbReference type="Proteomes" id="UP001626537">
    <property type="component" value="Chromosome"/>
</dbReference>
<feature type="transmembrane region" description="Helical" evidence="8">
    <location>
        <begin position="6"/>
        <end position="34"/>
    </location>
</feature>
<keyword evidence="6 8" id="KW-1133">Transmembrane helix</keyword>
<keyword evidence="3" id="KW-0813">Transport</keyword>
<keyword evidence="4 8" id="KW-1003">Cell membrane</keyword>
<proteinExistence type="inferred from homology"/>
<evidence type="ECO:0000256" key="1">
    <source>
        <dbReference type="ARBA" id="ARBA00004651"/>
    </source>
</evidence>
<evidence type="ECO:0000256" key="8">
    <source>
        <dbReference type="RuleBase" id="RU363041"/>
    </source>
</evidence>
<organism evidence="9 10">
    <name type="scientific">Congregibacter variabilis</name>
    <dbReference type="NCBI Taxonomy" id="3081200"/>
    <lineage>
        <taxon>Bacteria</taxon>
        <taxon>Pseudomonadati</taxon>
        <taxon>Pseudomonadota</taxon>
        <taxon>Gammaproteobacteria</taxon>
        <taxon>Cellvibrionales</taxon>
        <taxon>Halieaceae</taxon>
        <taxon>Congregibacter</taxon>
    </lineage>
</organism>
<reference evidence="9 10" key="1">
    <citation type="submission" date="2023-10" db="EMBL/GenBank/DDBJ databases">
        <title>Two novel species belonging to the OM43/NOR5 clade.</title>
        <authorList>
            <person name="Park M."/>
        </authorList>
    </citation>
    <scope>NUCLEOTIDE SEQUENCE [LARGE SCALE GENOMIC DNA]</scope>
    <source>
        <strain evidence="9 10">IMCC43200</strain>
    </source>
</reference>
<comment type="subcellular location">
    <subcellularLocation>
        <location evidence="1 8">Cell membrane</location>
        <topology evidence="1 8">Multi-pass membrane protein</topology>
    </subcellularLocation>
</comment>
<dbReference type="PANTHER" id="PTHR30269:SF37">
    <property type="entry name" value="MEMBRANE TRANSPORTER PROTEIN"/>
    <property type="match status" value="1"/>
</dbReference>
<dbReference type="InterPro" id="IPR002781">
    <property type="entry name" value="TM_pro_TauE-like"/>
</dbReference>
<keyword evidence="7 8" id="KW-0472">Membrane</keyword>
<feature type="transmembrane region" description="Helical" evidence="8">
    <location>
        <begin position="165"/>
        <end position="185"/>
    </location>
</feature>
<evidence type="ECO:0000313" key="10">
    <source>
        <dbReference type="Proteomes" id="UP001626537"/>
    </source>
</evidence>
<feature type="transmembrane region" description="Helical" evidence="8">
    <location>
        <begin position="197"/>
        <end position="213"/>
    </location>
</feature>
<name>A0ABZ0I368_9GAMM</name>
<sequence>MLQDPMFYLVSVPAVLLYGVAKGGFGGAVAILAVPLMALMMPPTQAAAILLPILVVMDAVVVYSYRGQFDALALRLLLPGALLGLLAGFLLANFVNDAMMRLLVGAVALLFGLQTLLGWLSSLGQQHNRWSATIIGTLSGFTSFSIHAGGPPFAMYLLPKRLPPLIYAGTSGLYFAVVNLVKLPAYFALGQFAGENLWYSLALVPIAPIGVLLGRRLVKLSNPILYYKIISLFLVCVGIKLIVDGYQGFGA</sequence>
<feature type="transmembrane region" description="Helical" evidence="8">
    <location>
        <begin position="102"/>
        <end position="120"/>
    </location>
</feature>
<gene>
    <name evidence="9" type="ORF">R0135_01905</name>
</gene>
<evidence type="ECO:0000256" key="5">
    <source>
        <dbReference type="ARBA" id="ARBA00022692"/>
    </source>
</evidence>
<evidence type="ECO:0000256" key="4">
    <source>
        <dbReference type="ARBA" id="ARBA00022475"/>
    </source>
</evidence>
<evidence type="ECO:0000256" key="7">
    <source>
        <dbReference type="ARBA" id="ARBA00023136"/>
    </source>
</evidence>
<keyword evidence="5 8" id="KW-0812">Transmembrane</keyword>
<evidence type="ECO:0000256" key="2">
    <source>
        <dbReference type="ARBA" id="ARBA00009142"/>
    </source>
</evidence>
<keyword evidence="10" id="KW-1185">Reference proteome</keyword>
<accession>A0ABZ0I368</accession>
<dbReference type="RefSeq" id="WP_407348576.1">
    <property type="nucleotide sequence ID" value="NZ_CP136864.1"/>
</dbReference>
<dbReference type="Pfam" id="PF01925">
    <property type="entry name" value="TauE"/>
    <property type="match status" value="1"/>
</dbReference>
<evidence type="ECO:0000256" key="3">
    <source>
        <dbReference type="ARBA" id="ARBA00022448"/>
    </source>
</evidence>
<dbReference type="EMBL" id="CP136864">
    <property type="protein sequence ID" value="WOJ93937.1"/>
    <property type="molecule type" value="Genomic_DNA"/>
</dbReference>
<dbReference type="PANTHER" id="PTHR30269">
    <property type="entry name" value="TRANSMEMBRANE PROTEIN YFCA"/>
    <property type="match status" value="1"/>
</dbReference>
<feature type="transmembrane region" description="Helical" evidence="8">
    <location>
        <begin position="46"/>
        <end position="66"/>
    </location>
</feature>
<evidence type="ECO:0000256" key="6">
    <source>
        <dbReference type="ARBA" id="ARBA00022989"/>
    </source>
</evidence>
<dbReference type="InterPro" id="IPR052017">
    <property type="entry name" value="TSUP"/>
</dbReference>